<dbReference type="EMBL" id="HBGF01023996">
    <property type="protein sequence ID" value="CAD9118164.1"/>
    <property type="molecule type" value="Transcribed_RNA"/>
</dbReference>
<dbReference type="AlphaFoldDB" id="A0A7S1Q5F8"/>
<feature type="region of interest" description="Disordered" evidence="2">
    <location>
        <begin position="222"/>
        <end position="339"/>
    </location>
</feature>
<keyword evidence="1" id="KW-0175">Coiled coil</keyword>
<organism evidence="3">
    <name type="scientific">Neobodo designis</name>
    <name type="common">Flagellated protozoan</name>
    <name type="synonym">Bodo designis</name>
    <dbReference type="NCBI Taxonomy" id="312471"/>
    <lineage>
        <taxon>Eukaryota</taxon>
        <taxon>Discoba</taxon>
        <taxon>Euglenozoa</taxon>
        <taxon>Kinetoplastea</taxon>
        <taxon>Metakinetoplastina</taxon>
        <taxon>Neobodonida</taxon>
        <taxon>Neobodo</taxon>
    </lineage>
</organism>
<feature type="compositionally biased region" description="Basic and acidic residues" evidence="2">
    <location>
        <begin position="1"/>
        <end position="11"/>
    </location>
</feature>
<reference evidence="3" key="1">
    <citation type="submission" date="2021-01" db="EMBL/GenBank/DDBJ databases">
        <authorList>
            <person name="Corre E."/>
            <person name="Pelletier E."/>
            <person name="Niang G."/>
            <person name="Scheremetjew M."/>
            <person name="Finn R."/>
            <person name="Kale V."/>
            <person name="Holt S."/>
            <person name="Cochrane G."/>
            <person name="Meng A."/>
            <person name="Brown T."/>
            <person name="Cohen L."/>
        </authorList>
    </citation>
    <scope>NUCLEOTIDE SEQUENCE</scope>
    <source>
        <strain evidence="3">CCAP 1951/1</strain>
    </source>
</reference>
<protein>
    <submittedName>
        <fullName evidence="3">Uncharacterized protein</fullName>
    </submittedName>
</protein>
<feature type="region of interest" description="Disordered" evidence="2">
    <location>
        <begin position="73"/>
        <end position="139"/>
    </location>
</feature>
<feature type="coiled-coil region" evidence="1">
    <location>
        <begin position="341"/>
        <end position="368"/>
    </location>
</feature>
<feature type="compositionally biased region" description="Low complexity" evidence="2">
    <location>
        <begin position="258"/>
        <end position="278"/>
    </location>
</feature>
<evidence type="ECO:0000256" key="2">
    <source>
        <dbReference type="SAM" id="MobiDB-lite"/>
    </source>
</evidence>
<proteinExistence type="predicted"/>
<feature type="compositionally biased region" description="Basic and acidic residues" evidence="2">
    <location>
        <begin position="117"/>
        <end position="129"/>
    </location>
</feature>
<feature type="region of interest" description="Disordered" evidence="2">
    <location>
        <begin position="1"/>
        <end position="27"/>
    </location>
</feature>
<evidence type="ECO:0000256" key="1">
    <source>
        <dbReference type="SAM" id="Coils"/>
    </source>
</evidence>
<evidence type="ECO:0000313" key="3">
    <source>
        <dbReference type="EMBL" id="CAD9118164.1"/>
    </source>
</evidence>
<sequence length="382" mass="40318">MTREGEPRHLDPTATPGSPGVPEALTPSALLKRLHDIERAAAQRERRDAALVARLQREVCELEEKLLEAYAAGAGASSEQLPGSGASHERALSGSPWDGRSPSHSVRRESCSAVRNLDSHTDDNAELREIAAAPGGESSIAAREERLAADRDAFQAQVARLEDELAAWEGRVRAGEEALAAERQALERERKAMRAEFAAERADVAKQRQALVRLEAECRGLAAAVGPARRRETSRKVAPPPATAAMASSSGPQRKSDASAGPASAQPSAPSSRSASVAKRNPNRSRGASQEPKAKNRSASAHADGTQRGRSRGRSPSPKRPPPKTNASGPGKSASPEVAAVAALSAEIDECDRVLKDARARKVAAQAQRSFLAKRVAPGQAS</sequence>
<gene>
    <name evidence="3" type="ORF">NDES1114_LOCUS15876</name>
</gene>
<accession>A0A7S1Q5F8</accession>
<name>A0A7S1Q5F8_NEODS</name>